<dbReference type="InterPro" id="IPR001242">
    <property type="entry name" value="Condensation_dom"/>
</dbReference>
<dbReference type="InterPro" id="IPR023213">
    <property type="entry name" value="CAT-like_dom_sf"/>
</dbReference>
<protein>
    <recommendedName>
        <fullName evidence="1">Condensation domain-containing protein</fullName>
    </recommendedName>
</protein>
<dbReference type="GO" id="GO:0008610">
    <property type="term" value="P:lipid biosynthetic process"/>
    <property type="evidence" value="ECO:0007669"/>
    <property type="project" value="UniProtKB-ARBA"/>
</dbReference>
<dbReference type="CDD" id="cd19531">
    <property type="entry name" value="LCL_NRPS-like"/>
    <property type="match status" value="1"/>
</dbReference>
<dbReference type="GO" id="GO:0003824">
    <property type="term" value="F:catalytic activity"/>
    <property type="evidence" value="ECO:0007669"/>
    <property type="project" value="InterPro"/>
</dbReference>
<evidence type="ECO:0000313" key="2">
    <source>
        <dbReference type="EMBL" id="QUF04084.1"/>
    </source>
</evidence>
<dbReference type="Gene3D" id="3.30.559.10">
    <property type="entry name" value="Chloramphenicol acetyltransferase-like domain"/>
    <property type="match status" value="1"/>
</dbReference>
<gene>
    <name evidence="2" type="ORF">KCV87_32880</name>
</gene>
<dbReference type="Gene3D" id="3.30.559.30">
    <property type="entry name" value="Nonribosomal peptide synthetase, condensation domain"/>
    <property type="match status" value="1"/>
</dbReference>
<dbReference type="PANTHER" id="PTHR45398:SF1">
    <property type="entry name" value="ENZYME, PUTATIVE (JCVI)-RELATED"/>
    <property type="match status" value="1"/>
</dbReference>
<dbReference type="PANTHER" id="PTHR45398">
    <property type="match status" value="1"/>
</dbReference>
<dbReference type="EMBL" id="CP073249">
    <property type="protein sequence ID" value="QUF04084.1"/>
    <property type="molecule type" value="Genomic_DNA"/>
</dbReference>
<sequence>MNRGRPDSTPLSHGQRRLWFLDRLHPDDIAYNTPAAYRIRGPLDVSALERALGWVVDRHDVLRTRYETEGGEPRGRTVDRGGFRLAVTDAGSEARATALIREDIGQPFDLQRGPLFRATLHRLAADDHILAVVVHHSVFDGTSFGIWAAEVSAAYGAYRDGRMPTAAPVTQYAEYARQQRPEVTDALADRHLGYWRSALAGAPPVLELPVDRERPPKPSHRAGFVDFAFSDTAAVGLRELAADSGASLFMVTLAAYEVLVGRYTASRDIVVGIPVDARPTADLEQTIGFFVNSLPVRVDIGGDPTFAGLVARTRWAVLDSLSHRDVPFERIVEELAPPRDPSRNPVFQNWFDLTVQPPGGDAGVPVLVGADVRRFDAESVRTRFDTEMHLFAHPDGRLSGRYQYATDLFEPAGAARFVRHYRNVVEDFAVRPDARLSQVELFSAEELHTLVEVWGTAS</sequence>
<accession>A0AA45R3T6</accession>
<name>A0AA45R3T6_9PSEU</name>
<dbReference type="AlphaFoldDB" id="A0AA45R3T6"/>
<evidence type="ECO:0000259" key="1">
    <source>
        <dbReference type="Pfam" id="PF00668"/>
    </source>
</evidence>
<feature type="domain" description="Condensation" evidence="1">
    <location>
        <begin position="8"/>
        <end position="450"/>
    </location>
</feature>
<evidence type="ECO:0000313" key="3">
    <source>
        <dbReference type="Proteomes" id="UP000677152"/>
    </source>
</evidence>
<dbReference type="SUPFAM" id="SSF52777">
    <property type="entry name" value="CoA-dependent acyltransferases"/>
    <property type="match status" value="2"/>
</dbReference>
<reference evidence="2" key="1">
    <citation type="submission" date="2021-04" db="EMBL/GenBank/DDBJ databases">
        <title>Genomic sequence of Actinosynnema pretiosum subsp. pretiosum ATCC 31280 (C-14919).</title>
        <authorList>
            <person name="Bai L."/>
            <person name="Wang X."/>
            <person name="Xiao Y."/>
        </authorList>
    </citation>
    <scope>NUCLEOTIDE SEQUENCE</scope>
    <source>
        <strain evidence="2">ATCC 31280</strain>
    </source>
</reference>
<organism evidence="2 3">
    <name type="scientific">Actinosynnema pretiosum subsp. pretiosum</name>
    <dbReference type="NCBI Taxonomy" id="103721"/>
    <lineage>
        <taxon>Bacteria</taxon>
        <taxon>Bacillati</taxon>
        <taxon>Actinomycetota</taxon>
        <taxon>Actinomycetes</taxon>
        <taxon>Pseudonocardiales</taxon>
        <taxon>Pseudonocardiaceae</taxon>
        <taxon>Actinosynnema</taxon>
    </lineage>
</organism>
<dbReference type="Pfam" id="PF00668">
    <property type="entry name" value="Condensation"/>
    <property type="match status" value="1"/>
</dbReference>
<dbReference type="Proteomes" id="UP000677152">
    <property type="component" value="Chromosome"/>
</dbReference>
<proteinExistence type="predicted"/>